<reference evidence="1 2" key="1">
    <citation type="submission" date="2020-06" db="EMBL/GenBank/DDBJ databases">
        <authorList>
            <person name="Arora M.N."/>
            <person name="Dalling M.T."/>
            <person name="Dawson S.P.M."/>
            <person name="Elia S.N."/>
            <person name="Burke B."/>
            <person name="Shaffer C.D."/>
            <person name="Weston-Hafer K.A."/>
            <person name="Garlena R.A."/>
            <person name="Russell D.A."/>
            <person name="Pope W.H."/>
            <person name="Jacobs-Sera D."/>
            <person name="Hatfull G.F."/>
        </authorList>
    </citation>
    <scope>NUCLEOTIDE SEQUENCE [LARGE SCALE GENOMIC DNA]</scope>
</reference>
<dbReference type="RefSeq" id="YP_010651850.1">
    <property type="nucleotide sequence ID" value="NC_070783.1"/>
</dbReference>
<dbReference type="KEGG" id="vg:77927566"/>
<dbReference type="Proteomes" id="UP000516151">
    <property type="component" value="Segment"/>
</dbReference>
<protein>
    <submittedName>
        <fullName evidence="1">Uncharacterized protein</fullName>
    </submittedName>
</protein>
<gene>
    <name evidence="1" type="primary">271</name>
    <name evidence="1" type="ORF">SEA_FAUST_271</name>
</gene>
<accession>A0A7G9UZ88</accession>
<dbReference type="GeneID" id="77927566"/>
<sequence>MPYGIAQEDTAEWIKSRANDGNVSDRIELESEKSNYTLSVIIDGALYEEFDFWSNGYAVNVADWVAELTERDGITDYDVMVSEIDSPDCLYRKSGFTY</sequence>
<proteinExistence type="predicted"/>
<keyword evidence="2" id="KW-1185">Reference proteome</keyword>
<name>A0A7G9UZ88_9CAUD</name>
<evidence type="ECO:0000313" key="1">
    <source>
        <dbReference type="EMBL" id="QNN99343.1"/>
    </source>
</evidence>
<organism evidence="1 2">
    <name type="scientific">Streptomyces phage Faust</name>
    <dbReference type="NCBI Taxonomy" id="2767565"/>
    <lineage>
        <taxon>Viruses</taxon>
        <taxon>Duplodnaviria</taxon>
        <taxon>Heunggongvirae</taxon>
        <taxon>Uroviricota</taxon>
        <taxon>Caudoviricetes</taxon>
        <taxon>Stanwilliamsviridae</taxon>
        <taxon>Loccivirinae</taxon>
        <taxon>Faustvirus</taxon>
        <taxon>Faustvirus faust</taxon>
    </lineage>
</organism>
<evidence type="ECO:0000313" key="2">
    <source>
        <dbReference type="Proteomes" id="UP000516151"/>
    </source>
</evidence>
<dbReference type="EMBL" id="MT684598">
    <property type="protein sequence ID" value="QNN99343.1"/>
    <property type="molecule type" value="Genomic_DNA"/>
</dbReference>